<dbReference type="Pfam" id="PF02503">
    <property type="entry name" value="PP_kinase"/>
    <property type="match status" value="1"/>
</dbReference>
<dbReference type="NCBIfam" id="NF003917">
    <property type="entry name" value="PRK05443.1-1"/>
    <property type="match status" value="1"/>
</dbReference>
<evidence type="ECO:0000256" key="3">
    <source>
        <dbReference type="ARBA" id="ARBA00022741"/>
    </source>
</evidence>
<dbReference type="PIRSF" id="PIRSF015589">
    <property type="entry name" value="PP_kinase"/>
    <property type="match status" value="1"/>
</dbReference>
<dbReference type="CDD" id="cd09167">
    <property type="entry name" value="PLDc_EcPPK1_C2_like"/>
    <property type="match status" value="1"/>
</dbReference>
<dbReference type="NCBIfam" id="TIGR03705">
    <property type="entry name" value="poly_P_kin"/>
    <property type="match status" value="1"/>
</dbReference>
<dbReference type="InterPro" id="IPR003414">
    <property type="entry name" value="PP_kinase"/>
</dbReference>
<dbReference type="Gene3D" id="1.20.58.310">
    <property type="entry name" value="Polyphosphate kinase N-terminal domain"/>
    <property type="match status" value="1"/>
</dbReference>
<keyword evidence="3 6" id="KW-0547">Nucleotide-binding</keyword>
<dbReference type="GO" id="GO:0006799">
    <property type="term" value="P:polyphosphate biosynthetic process"/>
    <property type="evidence" value="ECO:0007669"/>
    <property type="project" value="UniProtKB-UniRule"/>
</dbReference>
<dbReference type="PANTHER" id="PTHR30218:SF0">
    <property type="entry name" value="POLYPHOSPHATE KINASE"/>
    <property type="match status" value="1"/>
</dbReference>
<dbReference type="CDD" id="cd09164">
    <property type="entry name" value="PLDc_EcPPK1_C1_like"/>
    <property type="match status" value="1"/>
</dbReference>
<dbReference type="Pfam" id="PF17941">
    <property type="entry name" value="PP_kinase_C_1"/>
    <property type="match status" value="1"/>
</dbReference>
<dbReference type="GO" id="GO:0008976">
    <property type="term" value="F:polyphosphate kinase activity"/>
    <property type="evidence" value="ECO:0007669"/>
    <property type="project" value="UniProtKB-UniRule"/>
</dbReference>
<evidence type="ECO:0000313" key="13">
    <source>
        <dbReference type="Proteomes" id="UP000020529"/>
    </source>
</evidence>
<comment type="caution">
    <text evidence="12">The sequence shown here is derived from an EMBL/GenBank/DDBJ whole genome shotgun (WGS) entry which is preliminary data.</text>
</comment>
<accession>A0A015SNZ7</accession>
<evidence type="ECO:0000313" key="12">
    <source>
        <dbReference type="EMBL" id="EXY73954.1"/>
    </source>
</evidence>
<evidence type="ECO:0000256" key="7">
    <source>
        <dbReference type="RuleBase" id="RU003800"/>
    </source>
</evidence>
<keyword evidence="1 6" id="KW-0597">Phosphoprotein</keyword>
<evidence type="ECO:0000256" key="2">
    <source>
        <dbReference type="ARBA" id="ARBA00022679"/>
    </source>
</evidence>
<comment type="function">
    <text evidence="6 7">Catalyzes the reversible transfer of the terminal phosphate of ATP to form a long-chain polyphosphate (polyP).</text>
</comment>
<dbReference type="Pfam" id="PF13090">
    <property type="entry name" value="PP_kinase_C"/>
    <property type="match status" value="1"/>
</dbReference>
<proteinExistence type="inferred from homology"/>
<feature type="binding site" evidence="6">
    <location>
        <position position="472"/>
    </location>
    <ligand>
        <name>ATP</name>
        <dbReference type="ChEBI" id="CHEBI:30616"/>
    </ligand>
</feature>
<dbReference type="InterPro" id="IPR036830">
    <property type="entry name" value="PP_kinase_middle_dom_sf"/>
</dbReference>
<dbReference type="InterPro" id="IPR025198">
    <property type="entry name" value="PPK_N_dom"/>
</dbReference>
<name>A0A015SNZ7_BACFG</name>
<keyword evidence="6" id="KW-0460">Magnesium</keyword>
<dbReference type="InterPro" id="IPR025200">
    <property type="entry name" value="PPK_C_dom2"/>
</dbReference>
<dbReference type="RefSeq" id="WP_009292462.1">
    <property type="nucleotide sequence ID" value="NZ_JGCY01000328.1"/>
</dbReference>
<dbReference type="InterPro" id="IPR024953">
    <property type="entry name" value="PP_kinase_middle"/>
</dbReference>
<dbReference type="InterPro" id="IPR041108">
    <property type="entry name" value="PP_kinase_C_1"/>
</dbReference>
<gene>
    <name evidence="6" type="primary">ppk</name>
    <name evidence="12" type="ORF">M124_2236</name>
</gene>
<evidence type="ECO:0000259" key="10">
    <source>
        <dbReference type="Pfam" id="PF13090"/>
    </source>
</evidence>
<feature type="binding site" evidence="6">
    <location>
        <position position="413"/>
    </location>
    <ligand>
        <name>Mg(2+)</name>
        <dbReference type="ChEBI" id="CHEBI:18420"/>
    </ligand>
</feature>
<dbReference type="Proteomes" id="UP000020529">
    <property type="component" value="Unassembled WGS sequence"/>
</dbReference>
<dbReference type="GO" id="GO:0005524">
    <property type="term" value="F:ATP binding"/>
    <property type="evidence" value="ECO:0007669"/>
    <property type="project" value="UniProtKB-KW"/>
</dbReference>
<reference evidence="12 13" key="1">
    <citation type="submission" date="2014-02" db="EMBL/GenBank/DDBJ databases">
        <authorList>
            <person name="Sears C."/>
            <person name="Carroll K."/>
            <person name="Sack B.R."/>
            <person name="Qadri F."/>
            <person name="Myers L.L."/>
            <person name="Chung G.-T."/>
            <person name="Escheverria P."/>
            <person name="Fraser C.M."/>
            <person name="Sadzewicz L."/>
            <person name="Shefchek K.A."/>
            <person name="Tallon L."/>
            <person name="Das S.P."/>
            <person name="Daugherty S."/>
            <person name="Mongodin E.F."/>
        </authorList>
    </citation>
    <scope>NUCLEOTIDE SEQUENCE [LARGE SCALE GENOMIC DNA]</scope>
    <source>
        <strain evidence="13">3988T(B)14</strain>
    </source>
</reference>
<feature type="binding site" evidence="6">
    <location>
        <position position="568"/>
    </location>
    <ligand>
        <name>ATP</name>
        <dbReference type="ChEBI" id="CHEBI:30616"/>
    </ligand>
</feature>
<dbReference type="Gene3D" id="3.30.1840.10">
    <property type="entry name" value="Polyphosphate kinase middle domain"/>
    <property type="match status" value="1"/>
</dbReference>
<feature type="active site" description="Phosphohistidine intermediate" evidence="6">
    <location>
        <position position="443"/>
    </location>
</feature>
<evidence type="ECO:0000259" key="11">
    <source>
        <dbReference type="Pfam" id="PF17941"/>
    </source>
</evidence>
<dbReference type="EMBL" id="JGCY01000328">
    <property type="protein sequence ID" value="EXY73954.1"/>
    <property type="molecule type" value="Genomic_DNA"/>
</dbReference>
<evidence type="ECO:0000256" key="4">
    <source>
        <dbReference type="ARBA" id="ARBA00022777"/>
    </source>
</evidence>
<evidence type="ECO:0000256" key="5">
    <source>
        <dbReference type="ARBA" id="ARBA00022840"/>
    </source>
</evidence>
<evidence type="ECO:0000259" key="8">
    <source>
        <dbReference type="Pfam" id="PF02503"/>
    </source>
</evidence>
<dbReference type="GO" id="GO:0046872">
    <property type="term" value="F:metal ion binding"/>
    <property type="evidence" value="ECO:0007669"/>
    <property type="project" value="UniProtKB-KW"/>
</dbReference>
<comment type="catalytic activity">
    <reaction evidence="6 7">
        <text>[phosphate](n) + ATP = [phosphate](n+1) + ADP</text>
        <dbReference type="Rhea" id="RHEA:19573"/>
        <dbReference type="Rhea" id="RHEA-COMP:9859"/>
        <dbReference type="Rhea" id="RHEA-COMP:14280"/>
        <dbReference type="ChEBI" id="CHEBI:16838"/>
        <dbReference type="ChEBI" id="CHEBI:30616"/>
        <dbReference type="ChEBI" id="CHEBI:456216"/>
        <dbReference type="EC" id="2.7.4.1"/>
    </reaction>
</comment>
<dbReference type="AlphaFoldDB" id="A0A015SNZ7"/>
<dbReference type="NCBIfam" id="NF003925">
    <property type="entry name" value="PRK05443.3-3"/>
    <property type="match status" value="1"/>
</dbReference>
<sequence length="688" mass="80068">MKSDEAKRKKLYVERDISWMYFNQRILLEAARPEVPLLEQLTFLGIYSNNLDEFFRVRVATLNRIVEYDDKNIREERDTAARTLKQIGKLHNQYYRQFEETFASIMEKLKQENIHVIKDTELTPEQEHFITSLYRNRLNGSTNPLFLTKTSRHTDDQTDEDIYLAIRLLRKDSEGKVKMKDYAVIGLPTTEFGRFIRLPDSEGKTYLMFLDDVIRYCLPMIFIGMNYTDYEAYTFKFTKDAEMEIDSDLRTGVLQKISKGIKSRKRGEPIRFVYDKEMPKDLLRKLTDRLNVDKNDTRVAGGRYHNFKDLMKFPDCGRSDLKYPAWPPVFKQELNGTESILRLIRKQDRSLHYPYQSFDTVIRVLREAAISKEVKSIKMTLYRLAKDSKVVKALICAAQNGKKVTVIIELLARFDEASNISWSKRMQEAGIKVIFGVEGLKIHSKLVHIGTRFGDLACISTGNFHEGNARMYTDFTIMTAHRSIVREVDRVFDFIEKPYLPVNFKELLVSPNDMRKRLTALINQEIKNKRQGKEAYILAKVNHITDRILIQKLYEASTAGVQTDLVVRGNCSLVTGIPGVSDNIRINGIIDRYLEHPRIFIFANGGEEKYYIGSADWMPRNLDNRIEVLTPVYDKVIQAELKRVVCYGLRDTAKGRIVDGSGENKTWENSDAPFRSQEELYKYYKESE</sequence>
<keyword evidence="2 6" id="KW-0808">Transferase</keyword>
<evidence type="ECO:0000259" key="9">
    <source>
        <dbReference type="Pfam" id="PF13089"/>
    </source>
</evidence>
<keyword evidence="6" id="KW-0479">Metal-binding</keyword>
<feature type="domain" description="Polyphosphate kinase middle" evidence="8">
    <location>
        <begin position="125"/>
        <end position="313"/>
    </location>
</feature>
<evidence type="ECO:0000256" key="1">
    <source>
        <dbReference type="ARBA" id="ARBA00022553"/>
    </source>
</evidence>
<evidence type="ECO:0000256" key="6">
    <source>
        <dbReference type="HAMAP-Rule" id="MF_00347"/>
    </source>
</evidence>
<comment type="PTM">
    <text evidence="6 7">An intermediate of this reaction is the autophosphorylated ppk in which a phosphate is covalently linked to a histidine residue through a N-P bond.</text>
</comment>
<comment type="cofactor">
    <cofactor evidence="6">
        <name>Mg(2+)</name>
        <dbReference type="ChEBI" id="CHEBI:18420"/>
    </cofactor>
</comment>
<feature type="domain" description="Polyphosphate kinase C-terminal" evidence="10">
    <location>
        <begin position="507"/>
        <end position="677"/>
    </location>
</feature>
<feature type="domain" description="Polyphosphate kinase N-terminal" evidence="9">
    <location>
        <begin position="12"/>
        <end position="116"/>
    </location>
</feature>
<feature type="binding site" evidence="6">
    <location>
        <position position="596"/>
    </location>
    <ligand>
        <name>ATP</name>
        <dbReference type="ChEBI" id="CHEBI:30616"/>
    </ligand>
</feature>
<feature type="binding site" evidence="6">
    <location>
        <position position="383"/>
    </location>
    <ligand>
        <name>Mg(2+)</name>
        <dbReference type="ChEBI" id="CHEBI:18420"/>
    </ligand>
</feature>
<dbReference type="SUPFAM" id="SSF143724">
    <property type="entry name" value="PHP14-like"/>
    <property type="match status" value="1"/>
</dbReference>
<dbReference type="HAMAP" id="MF_00347">
    <property type="entry name" value="Polyphosphate_kinase"/>
    <property type="match status" value="1"/>
</dbReference>
<dbReference type="SUPFAM" id="SSF140356">
    <property type="entry name" value="PPK N-terminal domain-like"/>
    <property type="match status" value="1"/>
</dbReference>
<keyword evidence="4 6" id="KW-0418">Kinase</keyword>
<dbReference type="EC" id="2.7.4.1" evidence="6 7"/>
<dbReference type="SUPFAM" id="SSF56024">
    <property type="entry name" value="Phospholipase D/nuclease"/>
    <property type="match status" value="2"/>
</dbReference>
<organism evidence="12 13">
    <name type="scientific">Bacteroides fragilis str. 3988T(B)14</name>
    <dbReference type="NCBI Taxonomy" id="1339315"/>
    <lineage>
        <taxon>Bacteria</taxon>
        <taxon>Pseudomonadati</taxon>
        <taxon>Bacteroidota</taxon>
        <taxon>Bacteroidia</taxon>
        <taxon>Bacteroidales</taxon>
        <taxon>Bacteroidaceae</taxon>
        <taxon>Bacteroides</taxon>
    </lineage>
</organism>
<dbReference type="PATRIC" id="fig|1339315.3.peg.2948"/>
<dbReference type="PANTHER" id="PTHR30218">
    <property type="entry name" value="POLYPHOSPHATE KINASE"/>
    <property type="match status" value="1"/>
</dbReference>
<protein>
    <recommendedName>
        <fullName evidence="6 7">Polyphosphate kinase</fullName>
        <ecNumber evidence="6 7">2.7.4.1</ecNumber>
    </recommendedName>
    <alternativeName>
        <fullName evidence="6">ATP-polyphosphate phosphotransferase</fullName>
    </alternativeName>
    <alternativeName>
        <fullName evidence="6">Polyphosphoric acid kinase</fullName>
    </alternativeName>
</protein>
<dbReference type="Pfam" id="PF13089">
    <property type="entry name" value="PP_kinase_N"/>
    <property type="match status" value="1"/>
</dbReference>
<keyword evidence="5 6" id="KW-0067">ATP-binding</keyword>
<feature type="binding site" evidence="6">
    <location>
        <position position="50"/>
    </location>
    <ligand>
        <name>ATP</name>
        <dbReference type="ChEBI" id="CHEBI:30616"/>
    </ligand>
</feature>
<feature type="domain" description="Polyphosphate kinase C-terminal" evidence="11">
    <location>
        <begin position="340"/>
        <end position="498"/>
    </location>
</feature>
<dbReference type="InterPro" id="IPR036832">
    <property type="entry name" value="PPK_N_dom_sf"/>
</dbReference>
<dbReference type="Gene3D" id="3.30.870.10">
    <property type="entry name" value="Endonuclease Chain A"/>
    <property type="match status" value="2"/>
</dbReference>
<dbReference type="GO" id="GO:0009358">
    <property type="term" value="C:polyphosphate kinase complex"/>
    <property type="evidence" value="ECO:0007669"/>
    <property type="project" value="InterPro"/>
</dbReference>
<comment type="similarity">
    <text evidence="6 7">Belongs to the polyphosphate kinase 1 (PPK1) family.</text>
</comment>